<keyword evidence="3" id="KW-0238">DNA-binding</keyword>
<evidence type="ECO:0000313" key="9">
    <source>
        <dbReference type="Proteomes" id="UP000799437"/>
    </source>
</evidence>
<feature type="compositionally biased region" description="Basic and acidic residues" evidence="6">
    <location>
        <begin position="86"/>
        <end position="96"/>
    </location>
</feature>
<evidence type="ECO:0000256" key="1">
    <source>
        <dbReference type="ARBA" id="ARBA00004123"/>
    </source>
</evidence>
<evidence type="ECO:0000256" key="2">
    <source>
        <dbReference type="ARBA" id="ARBA00023015"/>
    </source>
</evidence>
<dbReference type="Gene3D" id="4.10.240.10">
    <property type="entry name" value="Zn(2)-C6 fungal-type DNA-binding domain"/>
    <property type="match status" value="1"/>
</dbReference>
<dbReference type="Proteomes" id="UP000799437">
    <property type="component" value="Unassembled WGS sequence"/>
</dbReference>
<feature type="compositionally biased region" description="Polar residues" evidence="6">
    <location>
        <begin position="97"/>
        <end position="108"/>
    </location>
</feature>
<dbReference type="GO" id="GO:0005634">
    <property type="term" value="C:nucleus"/>
    <property type="evidence" value="ECO:0007669"/>
    <property type="project" value="UniProtKB-SubCell"/>
</dbReference>
<accession>A0A6A6W3L6</accession>
<dbReference type="EMBL" id="ML996575">
    <property type="protein sequence ID" value="KAF2756566.1"/>
    <property type="molecule type" value="Genomic_DNA"/>
</dbReference>
<evidence type="ECO:0000259" key="7">
    <source>
        <dbReference type="PROSITE" id="PS00463"/>
    </source>
</evidence>
<keyword evidence="2" id="KW-0805">Transcription regulation</keyword>
<dbReference type="GeneID" id="54488255"/>
<dbReference type="InterPro" id="IPR036864">
    <property type="entry name" value="Zn2-C6_fun-type_DNA-bd_sf"/>
</dbReference>
<dbReference type="CDD" id="cd12148">
    <property type="entry name" value="fungal_TF_MHR"/>
    <property type="match status" value="1"/>
</dbReference>
<keyword evidence="4" id="KW-0804">Transcription</keyword>
<keyword evidence="5" id="KW-0539">Nucleus</keyword>
<evidence type="ECO:0000313" key="8">
    <source>
        <dbReference type="EMBL" id="KAF2756566.1"/>
    </source>
</evidence>
<comment type="subcellular location">
    <subcellularLocation>
        <location evidence="1">Nucleus</location>
    </subcellularLocation>
</comment>
<gene>
    <name evidence="8" type="ORF">EJ05DRAFT_502069</name>
</gene>
<dbReference type="AlphaFoldDB" id="A0A6A6W3L6"/>
<dbReference type="SUPFAM" id="SSF57701">
    <property type="entry name" value="Zn2/Cys6 DNA-binding domain"/>
    <property type="match status" value="1"/>
</dbReference>
<protein>
    <recommendedName>
        <fullName evidence="7">Zn(2)-C6 fungal-type domain-containing protein</fullName>
    </recommendedName>
</protein>
<feature type="domain" description="Zn(2)-C6 fungal-type" evidence="7">
    <location>
        <begin position="26"/>
        <end position="56"/>
    </location>
</feature>
<dbReference type="GO" id="GO:0000981">
    <property type="term" value="F:DNA-binding transcription factor activity, RNA polymerase II-specific"/>
    <property type="evidence" value="ECO:0007669"/>
    <property type="project" value="InterPro"/>
</dbReference>
<organism evidence="8 9">
    <name type="scientific">Pseudovirgaria hyperparasitica</name>
    <dbReference type="NCBI Taxonomy" id="470096"/>
    <lineage>
        <taxon>Eukaryota</taxon>
        <taxon>Fungi</taxon>
        <taxon>Dikarya</taxon>
        <taxon>Ascomycota</taxon>
        <taxon>Pezizomycotina</taxon>
        <taxon>Dothideomycetes</taxon>
        <taxon>Dothideomycetes incertae sedis</taxon>
        <taxon>Acrospermales</taxon>
        <taxon>Acrospermaceae</taxon>
        <taxon>Pseudovirgaria</taxon>
    </lineage>
</organism>
<dbReference type="InterPro" id="IPR051089">
    <property type="entry name" value="prtT"/>
</dbReference>
<keyword evidence="9" id="KW-1185">Reference proteome</keyword>
<dbReference type="OrthoDB" id="5226580at2759"/>
<feature type="region of interest" description="Disordered" evidence="6">
    <location>
        <begin position="86"/>
        <end position="108"/>
    </location>
</feature>
<feature type="region of interest" description="Disordered" evidence="6">
    <location>
        <begin position="1"/>
        <end position="22"/>
    </location>
</feature>
<dbReference type="RefSeq" id="XP_033599017.1">
    <property type="nucleotide sequence ID" value="XM_033747201.1"/>
</dbReference>
<evidence type="ECO:0000256" key="6">
    <source>
        <dbReference type="SAM" id="MobiDB-lite"/>
    </source>
</evidence>
<dbReference type="PANTHER" id="PTHR31845:SF37">
    <property type="entry name" value="TRANSCRIPTION FACTOR DOMAIN-CONTAINING PROTEIN"/>
    <property type="match status" value="1"/>
</dbReference>
<evidence type="ECO:0000256" key="5">
    <source>
        <dbReference type="ARBA" id="ARBA00023242"/>
    </source>
</evidence>
<dbReference type="GO" id="GO:0000976">
    <property type="term" value="F:transcription cis-regulatory region binding"/>
    <property type="evidence" value="ECO:0007669"/>
    <property type="project" value="TreeGrafter"/>
</dbReference>
<evidence type="ECO:0000256" key="4">
    <source>
        <dbReference type="ARBA" id="ARBA00023163"/>
    </source>
</evidence>
<dbReference type="PROSITE" id="PS00463">
    <property type="entry name" value="ZN2_CY6_FUNGAL_1"/>
    <property type="match status" value="1"/>
</dbReference>
<evidence type="ECO:0000256" key="3">
    <source>
        <dbReference type="ARBA" id="ARBA00023125"/>
    </source>
</evidence>
<reference evidence="8" key="1">
    <citation type="journal article" date="2020" name="Stud. Mycol.">
        <title>101 Dothideomycetes genomes: a test case for predicting lifestyles and emergence of pathogens.</title>
        <authorList>
            <person name="Haridas S."/>
            <person name="Albert R."/>
            <person name="Binder M."/>
            <person name="Bloem J."/>
            <person name="Labutti K."/>
            <person name="Salamov A."/>
            <person name="Andreopoulos B."/>
            <person name="Baker S."/>
            <person name="Barry K."/>
            <person name="Bills G."/>
            <person name="Bluhm B."/>
            <person name="Cannon C."/>
            <person name="Castanera R."/>
            <person name="Culley D."/>
            <person name="Daum C."/>
            <person name="Ezra D."/>
            <person name="Gonzalez J."/>
            <person name="Henrissat B."/>
            <person name="Kuo A."/>
            <person name="Liang C."/>
            <person name="Lipzen A."/>
            <person name="Lutzoni F."/>
            <person name="Magnuson J."/>
            <person name="Mondo S."/>
            <person name="Nolan M."/>
            <person name="Ohm R."/>
            <person name="Pangilinan J."/>
            <person name="Park H.-J."/>
            <person name="Ramirez L."/>
            <person name="Alfaro M."/>
            <person name="Sun H."/>
            <person name="Tritt A."/>
            <person name="Yoshinaga Y."/>
            <person name="Zwiers L.-H."/>
            <person name="Turgeon B."/>
            <person name="Goodwin S."/>
            <person name="Spatafora J."/>
            <person name="Crous P."/>
            <person name="Grigoriev I."/>
        </authorList>
    </citation>
    <scope>NUCLEOTIDE SEQUENCE</scope>
    <source>
        <strain evidence="8">CBS 121739</strain>
    </source>
</reference>
<name>A0A6A6W3L6_9PEZI</name>
<dbReference type="GO" id="GO:0008270">
    <property type="term" value="F:zinc ion binding"/>
    <property type="evidence" value="ECO:0007669"/>
    <property type="project" value="InterPro"/>
</dbReference>
<dbReference type="CDD" id="cd00067">
    <property type="entry name" value="GAL4"/>
    <property type="match status" value="1"/>
</dbReference>
<sequence length="603" mass="68639">MANRSLNTRPQRAISPGDSPAPLTKTCQNCATAKVKCIRTGDVSTCNRCQRLSKDCVYRSARRRFYGNKSDNRIEQLEARVSELLEKQSSDTHRQSDNSPSSSATLETSRFQQTGIVHQNAWARESFYSTPPGKTEDVIDIGLLSLQKAEQLLSVYRASMIYHFPFVMPSPQHTAETLRQSQPYLFLAIMANASYQEMTLQRKLATMMCSQVSRHIIARGEVSFDLLQALLVFVAWSQYHPRPRRHSQLLHLALSILIDLRLERPSEQYSWRNGMSFHPDSFGQKEGSAEPALKDRQRAVLGCYFLTSSSAILLRKLNTLPFSADILKYAENLYLTPEYDTDKYLLALVTVQRLWERIEAMPIGADSDLENHNSSTRIQMKMIRVELDAFRDSLRYPIGELHLLEHLYNVASLYLDQIGLLARTHPISASATFSVPWYSELLRSGLLTANSFFKTFLSKSSDSKRVLTNFEATSTGFFLIVAPKMVVTATELGTAPEITAVLQDIDMDKILDQMLTQIECLVSDDVDFSGDRDIFYHFTKRIRGVKEWYNRRPRTQAGNQGQDQVQLENLPILSLTEPQLGDQWMDALMADGYGWYDLPMHPL</sequence>
<feature type="compositionally biased region" description="Polar residues" evidence="6">
    <location>
        <begin position="1"/>
        <end position="10"/>
    </location>
</feature>
<dbReference type="PANTHER" id="PTHR31845">
    <property type="entry name" value="FINGER DOMAIN PROTEIN, PUTATIVE-RELATED"/>
    <property type="match status" value="1"/>
</dbReference>
<proteinExistence type="predicted"/>
<dbReference type="InterPro" id="IPR001138">
    <property type="entry name" value="Zn2Cys6_DnaBD"/>
</dbReference>